<dbReference type="Gene3D" id="1.20.58.340">
    <property type="entry name" value="Magnesium transport protein CorA, transmembrane region"/>
    <property type="match status" value="1"/>
</dbReference>
<reference evidence="2 3" key="1">
    <citation type="submission" date="2013-03" db="EMBL/GenBank/DDBJ databases">
        <title>The Genome Sequence of Exophiala aquamarina CBS 119918.</title>
        <authorList>
            <consortium name="The Broad Institute Genomics Platform"/>
            <person name="Cuomo C."/>
            <person name="de Hoog S."/>
            <person name="Gorbushina A."/>
            <person name="Walker B."/>
            <person name="Young S.K."/>
            <person name="Zeng Q."/>
            <person name="Gargeya S."/>
            <person name="Fitzgerald M."/>
            <person name="Haas B."/>
            <person name="Abouelleil A."/>
            <person name="Allen A.W."/>
            <person name="Alvarado L."/>
            <person name="Arachchi H.M."/>
            <person name="Berlin A.M."/>
            <person name="Chapman S.B."/>
            <person name="Gainer-Dewar J."/>
            <person name="Goldberg J."/>
            <person name="Griggs A."/>
            <person name="Gujja S."/>
            <person name="Hansen M."/>
            <person name="Howarth C."/>
            <person name="Imamovic A."/>
            <person name="Ireland A."/>
            <person name="Larimer J."/>
            <person name="McCowan C."/>
            <person name="Murphy C."/>
            <person name="Pearson M."/>
            <person name="Poon T.W."/>
            <person name="Priest M."/>
            <person name="Roberts A."/>
            <person name="Saif S."/>
            <person name="Shea T."/>
            <person name="Sisk P."/>
            <person name="Sykes S."/>
            <person name="Wortman J."/>
            <person name="Nusbaum C."/>
            <person name="Birren B."/>
        </authorList>
    </citation>
    <scope>NUCLEOTIDE SEQUENCE [LARGE SCALE GENOMIC DNA]</scope>
    <source>
        <strain evidence="2 3">CBS 119918</strain>
    </source>
</reference>
<gene>
    <name evidence="2" type="ORF">A1O9_07851</name>
</gene>
<accession>A0A072PLB5</accession>
<keyword evidence="1" id="KW-0812">Transmembrane</keyword>
<dbReference type="VEuPathDB" id="FungiDB:A1O9_07851"/>
<dbReference type="HOGENOM" id="CLU_567461_0_0_1"/>
<keyword evidence="1" id="KW-1133">Transmembrane helix</keyword>
<dbReference type="STRING" id="1182545.A0A072PLB5"/>
<name>A0A072PLB5_9EURO</name>
<sequence length="462" mass="52137">MSSLHQFFVQVGQRDKVLASLQTSTTKTLEVSEIWQSEADPKKLRTVHRTVSQPAISKWLLETRNDGASSRDDKCLLRIVWVTKYKVHDVAPAAIAEVAKAFELELAQEYAALCNRGVGSLPETTCGTRSYFFCNGRKIALSWSRERGSMTKNAICIAEGLKIQTMRESLDYGFVQDQASDEMVVGLLSAVLLSREIDTTLKALKQKIREVEIRTGYHEWQTRSANPALGDLESLSAKMIGCETRNATMIRKMEVLRQLIAFISQQLVETRDSGCHDGSVQRQLELNLEILVRTTNIHHLDANVCAVRTKAQLTALFHIIAQNDVVLSHEISKDSRLLALAAQRDSSSMKCLAVVAMFFLPGTFVSSLFAMPLFDWQEPNLEIWQSRAIWGPRLMTFATVTIPLMLLTFAVWGFWIFKQGMQRRRQRKEADVHLRGTLKHTELMRLGELRMSSSSSSILLDS</sequence>
<keyword evidence="3" id="KW-1185">Reference proteome</keyword>
<comment type="caution">
    <text evidence="2">The sequence shown here is derived from an EMBL/GenBank/DDBJ whole genome shotgun (WGS) entry which is preliminary data.</text>
</comment>
<dbReference type="OrthoDB" id="5396681at2759"/>
<keyword evidence="1" id="KW-0472">Membrane</keyword>
<proteinExistence type="predicted"/>
<evidence type="ECO:0000313" key="2">
    <source>
        <dbReference type="EMBL" id="KEF56270.1"/>
    </source>
</evidence>
<evidence type="ECO:0000313" key="3">
    <source>
        <dbReference type="Proteomes" id="UP000027920"/>
    </source>
</evidence>
<evidence type="ECO:0000256" key="1">
    <source>
        <dbReference type="SAM" id="Phobius"/>
    </source>
</evidence>
<dbReference type="GeneID" id="25282764"/>
<dbReference type="AlphaFoldDB" id="A0A072PLB5"/>
<dbReference type="Proteomes" id="UP000027920">
    <property type="component" value="Unassembled WGS sequence"/>
</dbReference>
<organism evidence="2 3">
    <name type="scientific">Exophiala aquamarina CBS 119918</name>
    <dbReference type="NCBI Taxonomy" id="1182545"/>
    <lineage>
        <taxon>Eukaryota</taxon>
        <taxon>Fungi</taxon>
        <taxon>Dikarya</taxon>
        <taxon>Ascomycota</taxon>
        <taxon>Pezizomycotina</taxon>
        <taxon>Eurotiomycetes</taxon>
        <taxon>Chaetothyriomycetidae</taxon>
        <taxon>Chaetothyriales</taxon>
        <taxon>Herpotrichiellaceae</taxon>
        <taxon>Exophiala</taxon>
    </lineage>
</organism>
<dbReference type="RefSeq" id="XP_013258860.1">
    <property type="nucleotide sequence ID" value="XM_013403406.1"/>
</dbReference>
<feature type="transmembrane region" description="Helical" evidence="1">
    <location>
        <begin position="351"/>
        <end position="374"/>
    </location>
</feature>
<dbReference type="EMBL" id="AMGV01000006">
    <property type="protein sequence ID" value="KEF56270.1"/>
    <property type="molecule type" value="Genomic_DNA"/>
</dbReference>
<feature type="transmembrane region" description="Helical" evidence="1">
    <location>
        <begin position="394"/>
        <end position="417"/>
    </location>
</feature>
<protein>
    <submittedName>
        <fullName evidence="2">Uncharacterized protein</fullName>
    </submittedName>
</protein>